<organism evidence="2 3">
    <name type="scientific">Saccharopolyspora gregorii</name>
    <dbReference type="NCBI Taxonomy" id="33914"/>
    <lineage>
        <taxon>Bacteria</taxon>
        <taxon>Bacillati</taxon>
        <taxon>Actinomycetota</taxon>
        <taxon>Actinomycetes</taxon>
        <taxon>Pseudonocardiales</taxon>
        <taxon>Pseudonocardiaceae</taxon>
        <taxon>Saccharopolyspora</taxon>
    </lineage>
</organism>
<dbReference type="InterPro" id="IPR038727">
    <property type="entry name" value="NadR/Ttd14_AAA_dom"/>
</dbReference>
<evidence type="ECO:0000313" key="3">
    <source>
        <dbReference type="Proteomes" id="UP001500483"/>
    </source>
</evidence>
<dbReference type="SUPFAM" id="SSF52540">
    <property type="entry name" value="P-loop containing nucleoside triphosphate hydrolases"/>
    <property type="match status" value="1"/>
</dbReference>
<dbReference type="Proteomes" id="UP001500483">
    <property type="component" value="Unassembled WGS sequence"/>
</dbReference>
<evidence type="ECO:0000259" key="1">
    <source>
        <dbReference type="Pfam" id="PF13521"/>
    </source>
</evidence>
<gene>
    <name evidence="2" type="ORF">GCM10020366_35270</name>
</gene>
<dbReference type="EMBL" id="BAAAYK010000038">
    <property type="protein sequence ID" value="GAA3359403.1"/>
    <property type="molecule type" value="Genomic_DNA"/>
</dbReference>
<reference evidence="3" key="1">
    <citation type="journal article" date="2019" name="Int. J. Syst. Evol. Microbiol.">
        <title>The Global Catalogue of Microorganisms (GCM) 10K type strain sequencing project: providing services to taxonomists for standard genome sequencing and annotation.</title>
        <authorList>
            <consortium name="The Broad Institute Genomics Platform"/>
            <consortium name="The Broad Institute Genome Sequencing Center for Infectious Disease"/>
            <person name="Wu L."/>
            <person name="Ma J."/>
        </authorList>
    </citation>
    <scope>NUCLEOTIDE SEQUENCE [LARGE SCALE GENOMIC DNA]</scope>
    <source>
        <strain evidence="3">JCM 9687</strain>
    </source>
</reference>
<protein>
    <submittedName>
        <fullName evidence="2">AAA family ATPase</fullName>
    </submittedName>
</protein>
<dbReference type="InterPro" id="IPR027417">
    <property type="entry name" value="P-loop_NTPase"/>
</dbReference>
<dbReference type="RefSeq" id="WP_258341293.1">
    <property type="nucleotide sequence ID" value="NZ_BAAAYK010000038.1"/>
</dbReference>
<proteinExistence type="predicted"/>
<feature type="domain" description="NadR/Ttd14 AAA" evidence="1">
    <location>
        <begin position="6"/>
        <end position="168"/>
    </location>
</feature>
<accession>A0ABP6RTT8</accession>
<dbReference type="Pfam" id="PF13521">
    <property type="entry name" value="AAA_28"/>
    <property type="match status" value="1"/>
</dbReference>
<dbReference type="Gene3D" id="3.40.50.300">
    <property type="entry name" value="P-loop containing nucleotide triphosphate hydrolases"/>
    <property type="match status" value="1"/>
</dbReference>
<keyword evidence="3" id="KW-1185">Reference proteome</keyword>
<evidence type="ECO:0000313" key="2">
    <source>
        <dbReference type="EMBL" id="GAA3359403.1"/>
    </source>
</evidence>
<name>A0ABP6RTT8_9PSEU</name>
<sequence>MSAPRRVVVTGGPGSGKSTLLDRLGAAGWARSEEAGRGVIRDQLAVGGRGLPWVDPVLFAELMLCWELREHRAARNGVTFHDRGLPDIAGFLRVEGLPVPAHVHAAAWDLRYSGPVFLAPPWPAIYRTDAERRQSPELARRTGEVLAETYADYGYELVELPLAPVAERARFVLDVLG</sequence>
<comment type="caution">
    <text evidence="2">The sequence shown here is derived from an EMBL/GenBank/DDBJ whole genome shotgun (WGS) entry which is preliminary data.</text>
</comment>